<protein>
    <submittedName>
        <fullName evidence="1">Uncharacterized protein</fullName>
    </submittedName>
</protein>
<dbReference type="Proteomes" id="UP000050463">
    <property type="component" value="Unassembled WGS sequence"/>
</dbReference>
<comment type="caution">
    <text evidence="1">The sequence shown here is derived from an EMBL/GenBank/DDBJ whole genome shotgun (WGS) entry which is preliminary data.</text>
</comment>
<reference evidence="1 2" key="1">
    <citation type="submission" date="2015-08" db="EMBL/GenBank/DDBJ databases">
        <title>Draft Genome Sequence of Vibrio splendidus UCD-SED7.</title>
        <authorList>
            <person name="Lee R.D."/>
            <person name="Lang J.M."/>
            <person name="Coil D.A."/>
            <person name="Jospin G."/>
            <person name="Eisen J.A."/>
        </authorList>
    </citation>
    <scope>NUCLEOTIDE SEQUENCE [LARGE SCALE GENOMIC DNA]</scope>
    <source>
        <strain evidence="1 2">UCD-SED7</strain>
    </source>
</reference>
<evidence type="ECO:0000313" key="2">
    <source>
        <dbReference type="Proteomes" id="UP000050463"/>
    </source>
</evidence>
<dbReference type="EMBL" id="LIZK01000003">
    <property type="protein sequence ID" value="KPL94721.1"/>
    <property type="molecule type" value="Genomic_DNA"/>
</dbReference>
<name>A0A837NVD6_VIBSP</name>
<organism evidence="1 2">
    <name type="scientific">Vibrio splendidus</name>
    <dbReference type="NCBI Taxonomy" id="29497"/>
    <lineage>
        <taxon>Bacteria</taxon>
        <taxon>Pseudomonadati</taxon>
        <taxon>Pseudomonadota</taxon>
        <taxon>Gammaproteobacteria</taxon>
        <taxon>Vibrionales</taxon>
        <taxon>Vibrionaceae</taxon>
        <taxon>Vibrio</taxon>
    </lineage>
</organism>
<proteinExistence type="predicted"/>
<accession>A0A837NVD6</accession>
<dbReference type="AlphaFoldDB" id="A0A837NVD6"/>
<sequence length="196" mass="22829">MTCLKCREKSVTDFCVKVPKKFLWFSWYGYQRQALCREHLLLEYRKSFTTSQARLVVFYPDFEYKRKGLYQYLSTPLREFEEFALHDNKQGERKEDLIVLKETFRKLRGFCEKCGKPAQVAFFCTGSFAWEQKPFSPCTTSDQVIISSICAQPEILCMQCCYSQVEPSLSACDLKRIGGIHSLPQHGEHCLIGVEE</sequence>
<dbReference type="RefSeq" id="WP_054546923.1">
    <property type="nucleotide sequence ID" value="NZ_CAWOYR010000181.1"/>
</dbReference>
<evidence type="ECO:0000313" key="1">
    <source>
        <dbReference type="EMBL" id="KPL94721.1"/>
    </source>
</evidence>
<gene>
    <name evidence="1" type="ORF">AN168_09415</name>
</gene>